<dbReference type="InterPro" id="IPR011705">
    <property type="entry name" value="BACK"/>
</dbReference>
<dbReference type="PANTHER" id="PTHR24410">
    <property type="entry name" value="HL07962P-RELATED"/>
    <property type="match status" value="1"/>
</dbReference>
<dbReference type="SMART" id="SM00225">
    <property type="entry name" value="BTB"/>
    <property type="match status" value="1"/>
</dbReference>
<dbReference type="PANTHER" id="PTHR24410:SF41">
    <property type="entry name" value="HL07962P"/>
    <property type="match status" value="1"/>
</dbReference>
<dbReference type="InterPro" id="IPR001509">
    <property type="entry name" value="Epimerase_deHydtase"/>
</dbReference>
<dbReference type="InterPro" id="IPR011333">
    <property type="entry name" value="SKP1/BTB/POZ_sf"/>
</dbReference>
<dbReference type="Gene3D" id="3.30.710.10">
    <property type="entry name" value="Potassium Channel Kv1.1, Chain A"/>
    <property type="match status" value="1"/>
</dbReference>
<dbReference type="EMBL" id="JAWJWE010000001">
    <property type="protein sequence ID" value="KAK6644416.1"/>
    <property type="molecule type" value="Genomic_DNA"/>
</dbReference>
<sequence>MKPRVIILGGCGFIGRNLVYYLITNDLVEHVRVVDKVPPQIAWLNSSHQLSFSDPRVQFKSCNLTNPDSCKNAFAPDESGCGFDYVVNCAGETKPGQTDPVYKEGILKLSSLCANAAAQHQIKHYVELSAGTVASSDKIALKEDCNKEPWTNISKWKAQVEEILPTIPGLNYTILRPAIVYGIGDRSGLTPRLVIGSIYKHLGECMKLLWTKDLKMNTVHVNDVCRAIWFVISREDTKYNIYNIVDDSNSTQGSISSLVSEIFNINHDYWGTAISSIAKADLTNAVEEVNEKHLAPWAEICSRDGVLNTPLSPYIDKELLANKNLFLNGSKLKDLGFTYSVPIVTAEQLKEVDNSCSVLVKIATLYAEKLMNDLCLVVGGKEYPCHRLILCASSEVFQVMLMNPQWSESSESRVVLVESKECCKIFGDFLKYFYTGQIRINLQSVMPVLLLADKYNVKDLVKLCVDYMCSHIAQAAENNSLISWLQYTHHCGHKTVAKASRNFVKWNLDVVAKTQDFGNFEPNVFVNLLQETDLVVYNEMRLYEYVVKWLNYQKEKFPEENDMEQLVVEVMSNIRFPMMSPRQLAELLLSPLTTKYKEFFVEKMAIGMSFHSGQTERIKEVLQEEDGHLLFTPRLYTADTHSTLLTVENYSLLPTYYTSTLVFSSYASLADHAGDKTCEWVVDVYPKGVWFKRFYLIVWQGTLEVPELVLRTVRLSITCKDPPPPPADIRVKIGIVIYGTQNDIEHIMFVYERNHHFSETERVLNLDDLLSFEQLNPFMKSGTPSEFLVGPNRDALKIHIVIEPLNDILTAPKSDKPRYCWCDNIVIK</sequence>
<dbReference type="Proteomes" id="UP001372834">
    <property type="component" value="Unassembled WGS sequence"/>
</dbReference>
<dbReference type="PROSITE" id="PS50097">
    <property type="entry name" value="BTB"/>
    <property type="match status" value="1"/>
</dbReference>
<reference evidence="2 3" key="1">
    <citation type="submission" date="2023-10" db="EMBL/GenBank/DDBJ databases">
        <title>Genomes of two closely related lineages of the louse Polyplax serrata with different host specificities.</title>
        <authorList>
            <person name="Martinu J."/>
            <person name="Tarabai H."/>
            <person name="Stefka J."/>
            <person name="Hypsa V."/>
        </authorList>
    </citation>
    <scope>NUCLEOTIDE SEQUENCE [LARGE SCALE GENOMIC DNA]</scope>
    <source>
        <strain evidence="2">HR10_N</strain>
    </source>
</reference>
<dbReference type="CDD" id="cd18292">
    <property type="entry name" value="BTB_POZ_BTBD17"/>
    <property type="match status" value="1"/>
</dbReference>
<evidence type="ECO:0000313" key="2">
    <source>
        <dbReference type="EMBL" id="KAK6644416.1"/>
    </source>
</evidence>
<dbReference type="SMART" id="SM00875">
    <property type="entry name" value="BACK"/>
    <property type="match status" value="1"/>
</dbReference>
<evidence type="ECO:0000259" key="1">
    <source>
        <dbReference type="PROSITE" id="PS50097"/>
    </source>
</evidence>
<dbReference type="Pfam" id="PF00651">
    <property type="entry name" value="BTB"/>
    <property type="match status" value="1"/>
</dbReference>
<comment type="caution">
    <text evidence="2">The sequence shown here is derived from an EMBL/GenBank/DDBJ whole genome shotgun (WGS) entry which is preliminary data.</text>
</comment>
<dbReference type="InterPro" id="IPR051481">
    <property type="entry name" value="BTB-POZ/Galectin-3-binding"/>
</dbReference>
<accession>A0AAN8SGM8</accession>
<organism evidence="2 3">
    <name type="scientific">Polyplax serrata</name>
    <name type="common">Common mouse louse</name>
    <dbReference type="NCBI Taxonomy" id="468196"/>
    <lineage>
        <taxon>Eukaryota</taxon>
        <taxon>Metazoa</taxon>
        <taxon>Ecdysozoa</taxon>
        <taxon>Arthropoda</taxon>
        <taxon>Hexapoda</taxon>
        <taxon>Insecta</taxon>
        <taxon>Pterygota</taxon>
        <taxon>Neoptera</taxon>
        <taxon>Paraneoptera</taxon>
        <taxon>Psocodea</taxon>
        <taxon>Troctomorpha</taxon>
        <taxon>Phthiraptera</taxon>
        <taxon>Anoplura</taxon>
        <taxon>Polyplacidae</taxon>
        <taxon>Polyplax</taxon>
    </lineage>
</organism>
<dbReference type="InterPro" id="IPR036291">
    <property type="entry name" value="NAD(P)-bd_dom_sf"/>
</dbReference>
<dbReference type="SUPFAM" id="SSF51735">
    <property type="entry name" value="NAD(P)-binding Rossmann-fold domains"/>
    <property type="match status" value="1"/>
</dbReference>
<dbReference type="CDD" id="cd18493">
    <property type="entry name" value="BACK_BTBD17"/>
    <property type="match status" value="1"/>
</dbReference>
<feature type="domain" description="BTB" evidence="1">
    <location>
        <begin position="372"/>
        <end position="442"/>
    </location>
</feature>
<dbReference type="Pfam" id="PF23651">
    <property type="entry name" value="TRAF_BTBD17"/>
    <property type="match status" value="1"/>
</dbReference>
<dbReference type="AlphaFoldDB" id="A0AAN8SGM8"/>
<evidence type="ECO:0000313" key="3">
    <source>
        <dbReference type="Proteomes" id="UP001372834"/>
    </source>
</evidence>
<dbReference type="Pfam" id="PF07707">
    <property type="entry name" value="BACK"/>
    <property type="match status" value="1"/>
</dbReference>
<name>A0AAN8SGM8_POLSC</name>
<protein>
    <recommendedName>
        <fullName evidence="1">BTB domain-containing protein</fullName>
    </recommendedName>
</protein>
<proteinExistence type="predicted"/>
<dbReference type="Gene3D" id="3.40.50.720">
    <property type="entry name" value="NAD(P)-binding Rossmann-like Domain"/>
    <property type="match status" value="1"/>
</dbReference>
<dbReference type="InterPro" id="IPR056184">
    <property type="entry name" value="TRAF_BTBD17"/>
</dbReference>
<dbReference type="Gene3D" id="1.25.40.420">
    <property type="match status" value="1"/>
</dbReference>
<gene>
    <name evidence="2" type="ORF">RUM43_000683</name>
</gene>
<dbReference type="InterPro" id="IPR000210">
    <property type="entry name" value="BTB/POZ_dom"/>
</dbReference>
<dbReference type="Pfam" id="PF01370">
    <property type="entry name" value="Epimerase"/>
    <property type="match status" value="1"/>
</dbReference>
<dbReference type="SUPFAM" id="SSF54695">
    <property type="entry name" value="POZ domain"/>
    <property type="match status" value="1"/>
</dbReference>